<dbReference type="SUPFAM" id="SSF81296">
    <property type="entry name" value="E set domains"/>
    <property type="match status" value="1"/>
</dbReference>
<sequence>MKSYTVVAFIAICALASCKHIESKVADKDFLTKQKFVLEILQHVYQNDVFVTKYDQTFSNYKPWEHVGDFNQVDQVKEFFELWQHKPLHDDEVFSPVYERHVEYYKGLTKVFYNAKDWNVFTHVVYWARVHVNKHLFVYAFTAASLQRPDLQGVVLPAVYEILPWYFFDADTVEVAKQHGAHGFHGVKKLDNIYNVVVKTNYSNVYGNVNYDHTLAYFLEDVGLNAFYYYYNVDYPQWSHGPASHELSKDRRGELYLYLHWQFLARYHLERLSNDLGEVPHLNLYNPYETGHVSNLHYYRGVSFPNRDNQHNFYHEENYEPAKEYEILTQRIAEFVDTTKDDYVDAVEKLGNLIQGNVDSHNSRFYGSLDHVFRQIVNEGRPYGKYGEVLPSSVAHYETSIRDPIFYSIYKEIVSHYWRLGENYPEYKPQDLHFPGVKVESVQMPEGLTTYFEYFDSDISNVVNVETHGDSSDELVNFGRNSQHEGHSFVVKARQVRLNHKPFDVVVDVTSDKGQKAVVKVFVGPKYDENGKMVHLVNNYQNFFELDHFVVDLVAGVNHIKRNSNDFSVYVDDRTTYLELYQKVLDAVQTDYKFPLNQAEAHCGLPQRLMIPKGKKGGMPVQFFFMVYPHHAPKVPQHSTYDHVVSCGVGSGSRHIDALPFGFPFNRPVKHDFYFQVPNVKFHDVKIYHKEDTTNVV</sequence>
<proteinExistence type="predicted"/>
<evidence type="ECO:0000259" key="3">
    <source>
        <dbReference type="Pfam" id="PF00372"/>
    </source>
</evidence>
<dbReference type="SUPFAM" id="SSF48050">
    <property type="entry name" value="Hemocyanin, N-terminal domain"/>
    <property type="match status" value="1"/>
</dbReference>
<feature type="chain" id="PRO_5008399557" evidence="2">
    <location>
        <begin position="19"/>
        <end position="697"/>
    </location>
</feature>
<feature type="domain" description="Hemocyanin middle" evidence="3">
    <location>
        <begin position="158"/>
        <end position="417"/>
    </location>
</feature>
<dbReference type="GO" id="GO:0097009">
    <property type="term" value="P:energy homeostasis"/>
    <property type="evidence" value="ECO:0007669"/>
    <property type="project" value="UniProtKB-ARBA"/>
</dbReference>
<evidence type="ECO:0000259" key="4">
    <source>
        <dbReference type="Pfam" id="PF03722"/>
    </source>
</evidence>
<dbReference type="InterPro" id="IPR008922">
    <property type="entry name" value="Di-copper_centre_dom_sf"/>
</dbReference>
<keyword evidence="7" id="KW-1185">Reference proteome</keyword>
<dbReference type="PROSITE" id="PS51257">
    <property type="entry name" value="PROKAR_LIPOPROTEIN"/>
    <property type="match status" value="1"/>
</dbReference>
<evidence type="ECO:0000256" key="2">
    <source>
        <dbReference type="SAM" id="SignalP"/>
    </source>
</evidence>
<accession>A0A1A9VQ98</accession>
<name>A0A1A9VQ98_GLOAU</name>
<dbReference type="InterPro" id="IPR037020">
    <property type="entry name" value="Hemocyanin_C_sf"/>
</dbReference>
<dbReference type="PROSITE" id="PS00210">
    <property type="entry name" value="HEMOCYANIN_2"/>
    <property type="match status" value="1"/>
</dbReference>
<dbReference type="Gene3D" id="2.60.40.1520">
    <property type="entry name" value="Hemocyanin, C-terminal domain"/>
    <property type="match status" value="1"/>
</dbReference>
<dbReference type="PRINTS" id="PR00187">
    <property type="entry name" value="HAEMOCYANIN"/>
</dbReference>
<dbReference type="SUPFAM" id="SSF48056">
    <property type="entry name" value="Di-copper centre-containing domain"/>
    <property type="match status" value="1"/>
</dbReference>
<keyword evidence="1" id="KW-0758">Storage protein</keyword>
<evidence type="ECO:0000313" key="6">
    <source>
        <dbReference type="EnsemblMetazoa" id="GAUT044157-PA"/>
    </source>
</evidence>
<dbReference type="Pfam" id="PF03723">
    <property type="entry name" value="Hemocyanin_C"/>
    <property type="match status" value="1"/>
</dbReference>
<organism evidence="6 7">
    <name type="scientific">Glossina austeni</name>
    <name type="common">Savannah tsetse fly</name>
    <dbReference type="NCBI Taxonomy" id="7395"/>
    <lineage>
        <taxon>Eukaryota</taxon>
        <taxon>Metazoa</taxon>
        <taxon>Ecdysozoa</taxon>
        <taxon>Arthropoda</taxon>
        <taxon>Hexapoda</taxon>
        <taxon>Insecta</taxon>
        <taxon>Pterygota</taxon>
        <taxon>Neoptera</taxon>
        <taxon>Endopterygota</taxon>
        <taxon>Diptera</taxon>
        <taxon>Brachycera</taxon>
        <taxon>Muscomorpha</taxon>
        <taxon>Hippoboscoidea</taxon>
        <taxon>Glossinidae</taxon>
        <taxon>Glossina</taxon>
    </lineage>
</organism>
<dbReference type="InterPro" id="IPR014756">
    <property type="entry name" value="Ig_E-set"/>
</dbReference>
<evidence type="ECO:0000313" key="7">
    <source>
        <dbReference type="Proteomes" id="UP000078200"/>
    </source>
</evidence>
<dbReference type="Gene3D" id="1.20.1370.10">
    <property type="entry name" value="Hemocyanin, N-terminal domain"/>
    <property type="match status" value="1"/>
</dbReference>
<feature type="signal peptide" evidence="2">
    <location>
        <begin position="1"/>
        <end position="18"/>
    </location>
</feature>
<dbReference type="AlphaFoldDB" id="A0A1A9VQ98"/>
<feature type="domain" description="Hemocyanin C-terminal" evidence="5">
    <location>
        <begin position="426"/>
        <end position="689"/>
    </location>
</feature>
<keyword evidence="2" id="KW-0732">Signal</keyword>
<dbReference type="GO" id="GO:0005615">
    <property type="term" value="C:extracellular space"/>
    <property type="evidence" value="ECO:0007669"/>
    <property type="project" value="UniProtKB-ARBA"/>
</dbReference>
<dbReference type="InterPro" id="IPR000896">
    <property type="entry name" value="Hemocyanin/hexamerin_mid_dom"/>
</dbReference>
<dbReference type="Gene3D" id="1.10.1280.10">
    <property type="entry name" value="Di-copper center containing domain from catechol oxidase"/>
    <property type="match status" value="1"/>
</dbReference>
<reference evidence="6" key="1">
    <citation type="submission" date="2020-05" db="UniProtKB">
        <authorList>
            <consortium name="EnsemblMetazoa"/>
        </authorList>
    </citation>
    <scope>IDENTIFICATION</scope>
    <source>
        <strain evidence="6">TTRI</strain>
    </source>
</reference>
<dbReference type="Pfam" id="PF03722">
    <property type="entry name" value="Hemocyanin_N"/>
    <property type="match status" value="1"/>
</dbReference>
<dbReference type="PANTHER" id="PTHR11511:SF5">
    <property type="entry name" value="FAT-BODY PROTEIN 1-RELATED"/>
    <property type="match status" value="1"/>
</dbReference>
<dbReference type="InterPro" id="IPR005204">
    <property type="entry name" value="Hemocyanin_N"/>
</dbReference>
<dbReference type="STRING" id="7395.A0A1A9VQ98"/>
<protein>
    <submittedName>
        <fullName evidence="6">Uncharacterized protein</fullName>
    </submittedName>
</protein>
<feature type="domain" description="Hemocyanin N-terminal" evidence="4">
    <location>
        <begin position="30"/>
        <end position="153"/>
    </location>
</feature>
<evidence type="ECO:0000256" key="1">
    <source>
        <dbReference type="ARBA" id="ARBA00022761"/>
    </source>
</evidence>
<evidence type="ECO:0000259" key="5">
    <source>
        <dbReference type="Pfam" id="PF03723"/>
    </source>
</evidence>
<dbReference type="PANTHER" id="PTHR11511">
    <property type="entry name" value="LARVAL STORAGE PROTEIN/PHENOLOXIDASE"/>
    <property type="match status" value="1"/>
</dbReference>
<dbReference type="InterPro" id="IPR036697">
    <property type="entry name" value="Hemocyanin_N_sf"/>
</dbReference>
<dbReference type="Proteomes" id="UP000078200">
    <property type="component" value="Unassembled WGS sequence"/>
</dbReference>
<dbReference type="InterPro" id="IPR013788">
    <property type="entry name" value="Hemocyanin/hexamerin"/>
</dbReference>
<dbReference type="Pfam" id="PF00372">
    <property type="entry name" value="Hemocyanin_M"/>
    <property type="match status" value="1"/>
</dbReference>
<dbReference type="VEuPathDB" id="VectorBase:GAUT044157"/>
<dbReference type="InterPro" id="IPR005203">
    <property type="entry name" value="Hemocyanin_C"/>
</dbReference>
<dbReference type="EnsemblMetazoa" id="GAUT044157-RA">
    <property type="protein sequence ID" value="GAUT044157-PA"/>
    <property type="gene ID" value="GAUT044157"/>
</dbReference>
<dbReference type="GO" id="GO:0045735">
    <property type="term" value="F:nutrient reservoir activity"/>
    <property type="evidence" value="ECO:0007669"/>
    <property type="project" value="UniProtKB-KW"/>
</dbReference>